<evidence type="ECO:0000256" key="4">
    <source>
        <dbReference type="ARBA" id="ARBA00022989"/>
    </source>
</evidence>
<reference evidence="7" key="1">
    <citation type="submission" date="2020-10" db="EMBL/GenBank/DDBJ databases">
        <authorList>
            <person name="Gilroy R."/>
        </authorList>
    </citation>
    <scope>NUCLEOTIDE SEQUENCE</scope>
    <source>
        <strain evidence="7">6919</strain>
    </source>
</reference>
<dbReference type="InterPro" id="IPR002797">
    <property type="entry name" value="Polysacc_synth"/>
</dbReference>
<proteinExistence type="predicted"/>
<comment type="caution">
    <text evidence="7">The sequence shown here is derived from an EMBL/GenBank/DDBJ whole genome shotgun (WGS) entry which is preliminary data.</text>
</comment>
<sequence length="283" mass="31111">MGRKEGISRTIVKSMGLFGGVQIANILCAIIRTKLVAVWIGPAGIGLFSLFNNAAEMVSSITSLGIRNSAVRDVAVAAESHDALRLGRVIAVIKRWSWFVSIFGAAVMIAIAPLLSDFTFGSYSRTWDFILLSCVLMFYGLVNGEQTILQGVSSLRRLAHASVWGVAAGLLISIPLFYFWGIDSIVTSIVVYQAMLLLFTWIFRHKDYERVRLSAKEAFTEGKEFVKLGIFLTLSGFITTLFSYAFSVYLNRTSGTAEVGFFQAGYTLVNKYVGLIFTAIGME</sequence>
<feature type="transmembrane region" description="Helical" evidence="6">
    <location>
        <begin position="261"/>
        <end position="282"/>
    </location>
</feature>
<evidence type="ECO:0000256" key="2">
    <source>
        <dbReference type="ARBA" id="ARBA00022475"/>
    </source>
</evidence>
<feature type="transmembrane region" description="Helical" evidence="6">
    <location>
        <begin position="185"/>
        <end position="204"/>
    </location>
</feature>
<dbReference type="PANTHER" id="PTHR30250">
    <property type="entry name" value="PST FAMILY PREDICTED COLANIC ACID TRANSPORTER"/>
    <property type="match status" value="1"/>
</dbReference>
<evidence type="ECO:0000256" key="1">
    <source>
        <dbReference type="ARBA" id="ARBA00004651"/>
    </source>
</evidence>
<dbReference type="EMBL" id="JADIMC010000055">
    <property type="protein sequence ID" value="MBO8476289.1"/>
    <property type="molecule type" value="Genomic_DNA"/>
</dbReference>
<gene>
    <name evidence="7" type="ORF">IAB88_04785</name>
</gene>
<feature type="transmembrane region" description="Helical" evidence="6">
    <location>
        <begin position="127"/>
        <end position="146"/>
    </location>
</feature>
<organism evidence="7 8">
    <name type="scientific">Candidatus Limisoma faecipullorum</name>
    <dbReference type="NCBI Taxonomy" id="2840854"/>
    <lineage>
        <taxon>Bacteria</taxon>
        <taxon>Pseudomonadati</taxon>
        <taxon>Bacteroidota</taxon>
        <taxon>Bacteroidia</taxon>
        <taxon>Bacteroidales</taxon>
        <taxon>Candidatus Limisoma</taxon>
    </lineage>
</organism>
<dbReference type="InterPro" id="IPR050833">
    <property type="entry name" value="Poly_Biosynth_Transport"/>
</dbReference>
<reference evidence="7" key="2">
    <citation type="journal article" date="2021" name="PeerJ">
        <title>Extensive microbial diversity within the chicken gut microbiome revealed by metagenomics and culture.</title>
        <authorList>
            <person name="Gilroy R."/>
            <person name="Ravi A."/>
            <person name="Getino M."/>
            <person name="Pursley I."/>
            <person name="Horton D.L."/>
            <person name="Alikhan N.F."/>
            <person name="Baker D."/>
            <person name="Gharbi K."/>
            <person name="Hall N."/>
            <person name="Watson M."/>
            <person name="Adriaenssens E.M."/>
            <person name="Foster-Nyarko E."/>
            <person name="Jarju S."/>
            <person name="Secka A."/>
            <person name="Antonio M."/>
            <person name="Oren A."/>
            <person name="Chaudhuri R.R."/>
            <person name="La Ragione R."/>
            <person name="Hildebrand F."/>
            <person name="Pallen M.J."/>
        </authorList>
    </citation>
    <scope>NUCLEOTIDE SEQUENCE</scope>
    <source>
        <strain evidence="7">6919</strain>
    </source>
</reference>
<feature type="non-terminal residue" evidence="7">
    <location>
        <position position="283"/>
    </location>
</feature>
<dbReference type="PANTHER" id="PTHR30250:SF11">
    <property type="entry name" value="O-ANTIGEN TRANSPORTER-RELATED"/>
    <property type="match status" value="1"/>
</dbReference>
<feature type="transmembrane region" description="Helical" evidence="6">
    <location>
        <begin position="96"/>
        <end position="115"/>
    </location>
</feature>
<keyword evidence="2" id="KW-1003">Cell membrane</keyword>
<evidence type="ECO:0000256" key="5">
    <source>
        <dbReference type="ARBA" id="ARBA00023136"/>
    </source>
</evidence>
<evidence type="ECO:0000256" key="3">
    <source>
        <dbReference type="ARBA" id="ARBA00022692"/>
    </source>
</evidence>
<dbReference type="Proteomes" id="UP000823598">
    <property type="component" value="Unassembled WGS sequence"/>
</dbReference>
<dbReference type="GO" id="GO:0005886">
    <property type="term" value="C:plasma membrane"/>
    <property type="evidence" value="ECO:0007669"/>
    <property type="project" value="UniProtKB-SubCell"/>
</dbReference>
<dbReference type="Pfam" id="PF01943">
    <property type="entry name" value="Polysacc_synt"/>
    <property type="match status" value="1"/>
</dbReference>
<evidence type="ECO:0000256" key="6">
    <source>
        <dbReference type="SAM" id="Phobius"/>
    </source>
</evidence>
<keyword evidence="3 6" id="KW-0812">Transmembrane</keyword>
<feature type="transmembrane region" description="Helical" evidence="6">
    <location>
        <begin position="225"/>
        <end position="249"/>
    </location>
</feature>
<accession>A0A9D9IQP2</accession>
<evidence type="ECO:0000313" key="8">
    <source>
        <dbReference type="Proteomes" id="UP000823598"/>
    </source>
</evidence>
<feature type="transmembrane region" description="Helical" evidence="6">
    <location>
        <begin position="158"/>
        <end position="179"/>
    </location>
</feature>
<dbReference type="AlphaFoldDB" id="A0A9D9IQP2"/>
<name>A0A9D9IQP2_9BACT</name>
<keyword evidence="4 6" id="KW-1133">Transmembrane helix</keyword>
<comment type="subcellular location">
    <subcellularLocation>
        <location evidence="1">Cell membrane</location>
        <topology evidence="1">Multi-pass membrane protein</topology>
    </subcellularLocation>
</comment>
<evidence type="ECO:0000313" key="7">
    <source>
        <dbReference type="EMBL" id="MBO8476289.1"/>
    </source>
</evidence>
<keyword evidence="5 6" id="KW-0472">Membrane</keyword>
<protein>
    <submittedName>
        <fullName evidence="7">Oligosaccharide flippase family protein</fullName>
    </submittedName>
</protein>